<comment type="caution">
    <text evidence="9">The sequence shown here is derived from an EMBL/GenBank/DDBJ whole genome shotgun (WGS) entry which is preliminary data.</text>
</comment>
<sequence length="238" mass="25528">MKEAYSTGYETFKQGVIACVPTILGYFGIGIAAGILGKSSGLSIMSIVLMSVIIYGGSSQFIIIGMLATNSPFSAIVFTTFLVNARHFLMSLSVAEYFRDFSMAKSIGIGTLLTDESYGVLMNPIMNGKNVSFKWVNGLNITAYLVWIFSTLVGALIGNLIPNPNQFGLDFALVAMFIGLIVLQIEGQLKVNAKKTLLIILSVIISLYILSNFISIELSVLGATLFGCGIGVFLDGDE</sequence>
<feature type="transmembrane region" description="Helical" evidence="8">
    <location>
        <begin position="44"/>
        <end position="67"/>
    </location>
</feature>
<evidence type="ECO:0000256" key="2">
    <source>
        <dbReference type="ARBA" id="ARBA00010735"/>
    </source>
</evidence>
<proteinExistence type="inferred from homology"/>
<dbReference type="GO" id="GO:1903785">
    <property type="term" value="P:L-valine transmembrane transport"/>
    <property type="evidence" value="ECO:0007669"/>
    <property type="project" value="TreeGrafter"/>
</dbReference>
<keyword evidence="4" id="KW-1003">Cell membrane</keyword>
<feature type="transmembrane region" description="Helical" evidence="8">
    <location>
        <begin position="73"/>
        <end position="95"/>
    </location>
</feature>
<evidence type="ECO:0000256" key="7">
    <source>
        <dbReference type="ARBA" id="ARBA00023136"/>
    </source>
</evidence>
<evidence type="ECO:0000256" key="3">
    <source>
        <dbReference type="ARBA" id="ARBA00022448"/>
    </source>
</evidence>
<dbReference type="InterPro" id="IPR011606">
    <property type="entry name" value="Brnchd-chn_aa_trnsp_permease"/>
</dbReference>
<keyword evidence="5 8" id="KW-0812">Transmembrane</keyword>
<protein>
    <submittedName>
        <fullName evidence="9">Branched-chain amino acid transporter AzlC</fullName>
    </submittedName>
</protein>
<keyword evidence="3" id="KW-0813">Transport</keyword>
<evidence type="ECO:0000256" key="6">
    <source>
        <dbReference type="ARBA" id="ARBA00022989"/>
    </source>
</evidence>
<dbReference type="EMBL" id="NGJX01000002">
    <property type="protein sequence ID" value="RSU04324.1"/>
    <property type="molecule type" value="Genomic_DNA"/>
</dbReference>
<feature type="transmembrane region" description="Helical" evidence="8">
    <location>
        <begin position="167"/>
        <end position="185"/>
    </location>
</feature>
<evidence type="ECO:0000256" key="1">
    <source>
        <dbReference type="ARBA" id="ARBA00004651"/>
    </source>
</evidence>
<dbReference type="AlphaFoldDB" id="A0A369B2X7"/>
<gene>
    <name evidence="9" type="ORF">CBF32_02810</name>
</gene>
<keyword evidence="10" id="KW-1185">Reference proteome</keyword>
<dbReference type="RefSeq" id="WP_114288465.1">
    <property type="nucleotide sequence ID" value="NZ_CP081459.1"/>
</dbReference>
<feature type="transmembrane region" description="Helical" evidence="8">
    <location>
        <begin position="15"/>
        <end position="37"/>
    </location>
</feature>
<dbReference type="PANTHER" id="PTHR34979">
    <property type="entry name" value="INNER MEMBRANE PROTEIN YGAZ"/>
    <property type="match status" value="1"/>
</dbReference>
<evidence type="ECO:0000256" key="5">
    <source>
        <dbReference type="ARBA" id="ARBA00022692"/>
    </source>
</evidence>
<feature type="transmembrane region" description="Helical" evidence="8">
    <location>
        <begin position="197"/>
        <end position="216"/>
    </location>
</feature>
<comment type="subcellular location">
    <subcellularLocation>
        <location evidence="1">Cell membrane</location>
        <topology evidence="1">Multi-pass membrane protein</topology>
    </subcellularLocation>
</comment>
<dbReference type="Proteomes" id="UP000288197">
    <property type="component" value="Unassembled WGS sequence"/>
</dbReference>
<comment type="similarity">
    <text evidence="2">Belongs to the AzlC family.</text>
</comment>
<evidence type="ECO:0000256" key="8">
    <source>
        <dbReference type="SAM" id="Phobius"/>
    </source>
</evidence>
<reference evidence="9 10" key="1">
    <citation type="submission" date="2017-05" db="EMBL/GenBank/DDBJ databases">
        <title>Vagococcus spp. assemblies.</title>
        <authorList>
            <person name="Gulvik C.A."/>
        </authorList>
    </citation>
    <scope>NUCLEOTIDE SEQUENCE [LARGE SCALE GENOMIC DNA]</scope>
    <source>
        <strain evidence="9 10">NCFB 2497</strain>
    </source>
</reference>
<evidence type="ECO:0000313" key="10">
    <source>
        <dbReference type="Proteomes" id="UP000288197"/>
    </source>
</evidence>
<keyword evidence="6 8" id="KW-1133">Transmembrane helix</keyword>
<evidence type="ECO:0000256" key="4">
    <source>
        <dbReference type="ARBA" id="ARBA00022475"/>
    </source>
</evidence>
<name>A0A369B2X7_9ENTE</name>
<accession>A0A369B2X7</accession>
<organism evidence="9 10">
    <name type="scientific">Vagococcus fluvialis</name>
    <dbReference type="NCBI Taxonomy" id="2738"/>
    <lineage>
        <taxon>Bacteria</taxon>
        <taxon>Bacillati</taxon>
        <taxon>Bacillota</taxon>
        <taxon>Bacilli</taxon>
        <taxon>Lactobacillales</taxon>
        <taxon>Enterococcaceae</taxon>
        <taxon>Vagococcus</taxon>
    </lineage>
</organism>
<dbReference type="OrthoDB" id="3177005at2"/>
<dbReference type="PANTHER" id="PTHR34979:SF1">
    <property type="entry name" value="INNER MEMBRANE PROTEIN YGAZ"/>
    <property type="match status" value="1"/>
</dbReference>
<dbReference type="GeneID" id="63145119"/>
<dbReference type="GO" id="GO:0005886">
    <property type="term" value="C:plasma membrane"/>
    <property type="evidence" value="ECO:0007669"/>
    <property type="project" value="UniProtKB-SubCell"/>
</dbReference>
<evidence type="ECO:0000313" key="9">
    <source>
        <dbReference type="EMBL" id="RSU04324.1"/>
    </source>
</evidence>
<feature type="transmembrane region" description="Helical" evidence="8">
    <location>
        <begin position="141"/>
        <end position="161"/>
    </location>
</feature>
<dbReference type="Pfam" id="PF03591">
    <property type="entry name" value="AzlC"/>
    <property type="match status" value="1"/>
</dbReference>
<keyword evidence="7 8" id="KW-0472">Membrane</keyword>